<keyword evidence="1" id="KW-1133">Transmembrane helix</keyword>
<feature type="transmembrane region" description="Helical" evidence="1">
    <location>
        <begin position="84"/>
        <end position="108"/>
    </location>
</feature>
<accession>A0A918XVA3</accession>
<organism evidence="2 3">
    <name type="scientific">Thalassobaculum fulvum</name>
    <dbReference type="NCBI Taxonomy" id="1633335"/>
    <lineage>
        <taxon>Bacteria</taxon>
        <taxon>Pseudomonadati</taxon>
        <taxon>Pseudomonadota</taxon>
        <taxon>Alphaproteobacteria</taxon>
        <taxon>Rhodospirillales</taxon>
        <taxon>Thalassobaculaceae</taxon>
        <taxon>Thalassobaculum</taxon>
    </lineage>
</organism>
<reference evidence="2" key="1">
    <citation type="journal article" date="2014" name="Int. J. Syst. Evol. Microbiol.">
        <title>Complete genome sequence of Corynebacterium casei LMG S-19264T (=DSM 44701T), isolated from a smear-ripened cheese.</title>
        <authorList>
            <consortium name="US DOE Joint Genome Institute (JGI-PGF)"/>
            <person name="Walter F."/>
            <person name="Albersmeier A."/>
            <person name="Kalinowski J."/>
            <person name="Ruckert C."/>
        </authorList>
    </citation>
    <scope>NUCLEOTIDE SEQUENCE</scope>
    <source>
        <strain evidence="2">KCTC 42651</strain>
    </source>
</reference>
<evidence type="ECO:0000256" key="1">
    <source>
        <dbReference type="SAM" id="Phobius"/>
    </source>
</evidence>
<evidence type="ECO:0000313" key="2">
    <source>
        <dbReference type="EMBL" id="GHD55554.1"/>
    </source>
</evidence>
<comment type="caution">
    <text evidence="2">The sequence shown here is derived from an EMBL/GenBank/DDBJ whole genome shotgun (WGS) entry which is preliminary data.</text>
</comment>
<sequence>MRAIRRSPIGARGSDMRTGFRVIGWILTGLAAALLARDLFVLAQTGRWAPIDTGALWWWLHPTSLQLAEPAIARHVHPVLWDPVMLTVLLSPACLVLGVPGLLLLLVTGRRRGRRSRRFGG</sequence>
<name>A0A918XVA3_9PROT</name>
<gene>
    <name evidence="2" type="ORF">GCM10017083_34650</name>
</gene>
<keyword evidence="1" id="KW-0472">Membrane</keyword>
<reference evidence="2" key="2">
    <citation type="submission" date="2020-09" db="EMBL/GenBank/DDBJ databases">
        <authorList>
            <person name="Sun Q."/>
            <person name="Kim S."/>
        </authorList>
    </citation>
    <scope>NUCLEOTIDE SEQUENCE</scope>
    <source>
        <strain evidence="2">KCTC 42651</strain>
    </source>
</reference>
<keyword evidence="3" id="KW-1185">Reference proteome</keyword>
<keyword evidence="1" id="KW-0812">Transmembrane</keyword>
<dbReference type="AlphaFoldDB" id="A0A918XVA3"/>
<dbReference type="Proteomes" id="UP000630353">
    <property type="component" value="Unassembled WGS sequence"/>
</dbReference>
<dbReference type="EMBL" id="BMZS01000008">
    <property type="protein sequence ID" value="GHD55554.1"/>
    <property type="molecule type" value="Genomic_DNA"/>
</dbReference>
<evidence type="ECO:0000313" key="3">
    <source>
        <dbReference type="Proteomes" id="UP000630353"/>
    </source>
</evidence>
<protein>
    <submittedName>
        <fullName evidence="2">Uncharacterized protein</fullName>
    </submittedName>
</protein>
<proteinExistence type="predicted"/>